<proteinExistence type="predicted"/>
<evidence type="ECO:0000313" key="4">
    <source>
        <dbReference type="Proteomes" id="UP000676325"/>
    </source>
</evidence>
<evidence type="ECO:0000256" key="2">
    <source>
        <dbReference type="SAM" id="Phobius"/>
    </source>
</evidence>
<feature type="compositionally biased region" description="Polar residues" evidence="1">
    <location>
        <begin position="1"/>
        <end position="10"/>
    </location>
</feature>
<dbReference type="EMBL" id="JAGSOH010000012">
    <property type="protein sequence ID" value="MBR7826075.1"/>
    <property type="molecule type" value="Genomic_DNA"/>
</dbReference>
<feature type="transmembrane region" description="Helical" evidence="2">
    <location>
        <begin position="138"/>
        <end position="161"/>
    </location>
</feature>
<keyword evidence="4" id="KW-1185">Reference proteome</keyword>
<comment type="caution">
    <text evidence="3">The sequence shown here is derived from an EMBL/GenBank/DDBJ whole genome shotgun (WGS) entry which is preliminary data.</text>
</comment>
<feature type="transmembrane region" description="Helical" evidence="2">
    <location>
        <begin position="236"/>
        <end position="255"/>
    </location>
</feature>
<keyword evidence="2" id="KW-0812">Transmembrane</keyword>
<feature type="transmembrane region" description="Helical" evidence="2">
    <location>
        <begin position="395"/>
        <end position="416"/>
    </location>
</feature>
<protein>
    <submittedName>
        <fullName evidence="3">Uncharacterized protein</fullName>
    </submittedName>
</protein>
<organism evidence="3 4">
    <name type="scientific">Actinospica acidithermotolerans</name>
    <dbReference type="NCBI Taxonomy" id="2828514"/>
    <lineage>
        <taxon>Bacteria</taxon>
        <taxon>Bacillati</taxon>
        <taxon>Actinomycetota</taxon>
        <taxon>Actinomycetes</taxon>
        <taxon>Catenulisporales</taxon>
        <taxon>Actinospicaceae</taxon>
        <taxon>Actinospica</taxon>
    </lineage>
</organism>
<keyword evidence="2" id="KW-1133">Transmembrane helix</keyword>
<name>A0A941E9J1_9ACTN</name>
<feature type="transmembrane region" description="Helical" evidence="2">
    <location>
        <begin position="167"/>
        <end position="185"/>
    </location>
</feature>
<feature type="transmembrane region" description="Helical" evidence="2">
    <location>
        <begin position="93"/>
        <end position="126"/>
    </location>
</feature>
<reference evidence="3" key="1">
    <citation type="submission" date="2021-04" db="EMBL/GenBank/DDBJ databases">
        <title>Genome based classification of Actinospica acidithermotolerans sp. nov., an actinobacterium isolated from an Indonesian hot spring.</title>
        <authorList>
            <person name="Kusuma A.B."/>
            <person name="Putra K.E."/>
            <person name="Nafisah S."/>
            <person name="Loh J."/>
            <person name="Nouioui I."/>
            <person name="Goodfellow M."/>
        </authorList>
    </citation>
    <scope>NUCLEOTIDE SEQUENCE</scope>
    <source>
        <strain evidence="3">MGRD01-02</strain>
    </source>
</reference>
<feature type="transmembrane region" description="Helical" evidence="2">
    <location>
        <begin position="339"/>
        <end position="357"/>
    </location>
</feature>
<dbReference type="RefSeq" id="WP_212517224.1">
    <property type="nucleotide sequence ID" value="NZ_JAGSOH010000012.1"/>
</dbReference>
<accession>A0A941E9J1</accession>
<evidence type="ECO:0000313" key="3">
    <source>
        <dbReference type="EMBL" id="MBR7826075.1"/>
    </source>
</evidence>
<feature type="transmembrane region" description="Helical" evidence="2">
    <location>
        <begin position="305"/>
        <end position="327"/>
    </location>
</feature>
<sequence length="546" mass="58965">MTESAQQVEQDSAAERDDEPVPRPARPRLLPVGAMLLLTACFFALSLAQSLTRPWNSDTASVALQGWDMVHGQLLLHGWWASDVNFYTFDAPIYGLTALVLGLSGFSLHVAGALIYTLVFLSACWLARGGAQGTGAWLRVALVALFMTADLFGGGALLQTIMIVPDHNGTIVFVFVAYVVYTRFADRRWAPWAMLAVLMLGQLGDVTVRYVAVPALLFVWAVEHLRGRRLRTPETWLALAALVSVPAAVELRSLMKAMGAYYLTKAHTNIAPLSQAGWHFTGMWQSLFGMFGVDVYNFPGDTPSRVALTCFGGFALVCGLLSLLRVLIRWTRVDDADRLLAVTVLVYLAAYEFSTVAQPGNGGGYEFVGVVVLLAALSARAASSLRPLRLPSFQRAGTAVAASAAVICLVSGTSLFQATKSDPVRPLAAWLEEHHLTYGLGGYWNASPITVYSGGGVQVRPIYLRAAGEGFIARIWGARQQWYDVKSNDARFVVAEQDPRGDMTQAQVESALGAPSAVYSVDGYSILVYSYNLLTKLSTPGLPAGA</sequence>
<feature type="transmembrane region" description="Helical" evidence="2">
    <location>
        <begin position="29"/>
        <end position="48"/>
    </location>
</feature>
<keyword evidence="2" id="KW-0472">Membrane</keyword>
<evidence type="ECO:0000256" key="1">
    <source>
        <dbReference type="SAM" id="MobiDB-lite"/>
    </source>
</evidence>
<feature type="region of interest" description="Disordered" evidence="1">
    <location>
        <begin position="1"/>
        <end position="24"/>
    </location>
</feature>
<dbReference type="AlphaFoldDB" id="A0A941E9J1"/>
<dbReference type="Proteomes" id="UP000676325">
    <property type="component" value="Unassembled WGS sequence"/>
</dbReference>
<feature type="transmembrane region" description="Helical" evidence="2">
    <location>
        <begin position="363"/>
        <end position="383"/>
    </location>
</feature>
<gene>
    <name evidence="3" type="ORF">KDK95_07160</name>
</gene>